<proteinExistence type="predicted"/>
<dbReference type="AlphaFoldDB" id="A0ABD2W0T2"/>
<feature type="compositionally biased region" description="Low complexity" evidence="1">
    <location>
        <begin position="136"/>
        <end position="149"/>
    </location>
</feature>
<evidence type="ECO:0000313" key="2">
    <source>
        <dbReference type="EMBL" id="KAL3386660.1"/>
    </source>
</evidence>
<protein>
    <submittedName>
        <fullName evidence="2">Uncharacterized protein</fullName>
    </submittedName>
</protein>
<evidence type="ECO:0000313" key="3">
    <source>
        <dbReference type="Proteomes" id="UP001627154"/>
    </source>
</evidence>
<sequence>MTANIANLTLTHSLSVAAVKKHETRRAGLWRQRASLCMASRGFLLSFSLSRCIMATTMIPCSHQPLSNTTTTGDISRASRSRRKILYGQCTVTLANNRDVSSIYVAKYNGFVDSILERINRILREKYDPVTVKLASSSSGTPSSSGVKGSTKKRTTSSKKKKKTSSKRRKSSNSHSKNKSRVVEPRSIDRQEDVSSTTPSSPKEVTQQLEQIAASQISSTEASIGESSVAMQQSTRSVSSTKSSQWATTSSPAQAQASDRGTSPTKKRRPTKSGSKPSLKPTTTTKRPASSNSNKVVKKPIKTSSTSTKRTKSKAKATLYGLSSLKRSGDVSVNLASDHTTIRTKFNLGPLVLRVEKEFGRDERKEVRSATATTAEMSGRLSLRVYHGGAATLHSIRVLQPKQMRIESSDDHDRTREFVWERSARIAHLVSQKLSSATRSMLRPPPRQQQQQQRAASSFVAARAA</sequence>
<reference evidence="2 3" key="1">
    <citation type="journal article" date="2024" name="bioRxiv">
        <title>A reference genome for Trichogramma kaykai: A tiny desert-dwelling parasitoid wasp with competing sex-ratio distorters.</title>
        <authorList>
            <person name="Culotta J."/>
            <person name="Lindsey A.R."/>
        </authorList>
    </citation>
    <scope>NUCLEOTIDE SEQUENCE [LARGE SCALE GENOMIC DNA]</scope>
    <source>
        <strain evidence="2 3">KSX58</strain>
    </source>
</reference>
<evidence type="ECO:0000256" key="1">
    <source>
        <dbReference type="SAM" id="MobiDB-lite"/>
    </source>
</evidence>
<feature type="compositionally biased region" description="Polar residues" evidence="1">
    <location>
        <begin position="194"/>
        <end position="231"/>
    </location>
</feature>
<feature type="region of interest" description="Disordered" evidence="1">
    <location>
        <begin position="133"/>
        <end position="315"/>
    </location>
</feature>
<feature type="compositionally biased region" description="Basic and acidic residues" evidence="1">
    <location>
        <begin position="181"/>
        <end position="193"/>
    </location>
</feature>
<organism evidence="2 3">
    <name type="scientific">Trichogramma kaykai</name>
    <dbReference type="NCBI Taxonomy" id="54128"/>
    <lineage>
        <taxon>Eukaryota</taxon>
        <taxon>Metazoa</taxon>
        <taxon>Ecdysozoa</taxon>
        <taxon>Arthropoda</taxon>
        <taxon>Hexapoda</taxon>
        <taxon>Insecta</taxon>
        <taxon>Pterygota</taxon>
        <taxon>Neoptera</taxon>
        <taxon>Endopterygota</taxon>
        <taxon>Hymenoptera</taxon>
        <taxon>Apocrita</taxon>
        <taxon>Proctotrupomorpha</taxon>
        <taxon>Chalcidoidea</taxon>
        <taxon>Trichogrammatidae</taxon>
        <taxon>Trichogramma</taxon>
    </lineage>
</organism>
<feature type="compositionally biased region" description="Basic residues" evidence="1">
    <location>
        <begin position="150"/>
        <end position="180"/>
    </location>
</feature>
<feature type="compositionally biased region" description="Low complexity" evidence="1">
    <location>
        <begin position="272"/>
        <end position="288"/>
    </location>
</feature>
<comment type="caution">
    <text evidence="2">The sequence shown here is derived from an EMBL/GenBank/DDBJ whole genome shotgun (WGS) entry which is preliminary data.</text>
</comment>
<name>A0ABD2W0T2_9HYME</name>
<gene>
    <name evidence="2" type="ORF">TKK_017857</name>
</gene>
<feature type="compositionally biased region" description="Low complexity" evidence="1">
    <location>
        <begin position="232"/>
        <end position="258"/>
    </location>
</feature>
<dbReference type="EMBL" id="JBJJXI010000145">
    <property type="protein sequence ID" value="KAL3386660.1"/>
    <property type="molecule type" value="Genomic_DNA"/>
</dbReference>
<feature type="region of interest" description="Disordered" evidence="1">
    <location>
        <begin position="436"/>
        <end position="465"/>
    </location>
</feature>
<dbReference type="Proteomes" id="UP001627154">
    <property type="component" value="Unassembled WGS sequence"/>
</dbReference>
<keyword evidence="3" id="KW-1185">Reference proteome</keyword>
<accession>A0ABD2W0T2</accession>